<dbReference type="Proteomes" id="UP001285521">
    <property type="component" value="Unassembled WGS sequence"/>
</dbReference>
<keyword evidence="1" id="KW-0805">Transcription regulation</keyword>
<dbReference type="PROSITE" id="PS51077">
    <property type="entry name" value="HTH_ICLR"/>
    <property type="match status" value="1"/>
</dbReference>
<proteinExistence type="predicted"/>
<reference evidence="6 7" key="1">
    <citation type="submission" date="2023-11" db="EMBL/GenBank/DDBJ databases">
        <title>Lentzea sokolovensis, sp. nov., Lentzea kristufkii, sp. nov., and Lentzea miocenensis, sp. nov., rare actinobacteria from Sokolov Coal Basin, Miocene lacustrine sediment, Czech Republic.</title>
        <authorList>
            <person name="Lara A."/>
            <person name="Kotroba L."/>
            <person name="Nouioui I."/>
            <person name="Neumann-Schaal M."/>
            <person name="Mast Y."/>
            <person name="Chronakova A."/>
        </authorList>
    </citation>
    <scope>NUCLEOTIDE SEQUENCE [LARGE SCALE GENOMIC DNA]</scope>
    <source>
        <strain evidence="6 7">BCCO 10_0856</strain>
    </source>
</reference>
<evidence type="ECO:0000256" key="3">
    <source>
        <dbReference type="ARBA" id="ARBA00023163"/>
    </source>
</evidence>
<dbReference type="SUPFAM" id="SSF55781">
    <property type="entry name" value="GAF domain-like"/>
    <property type="match status" value="1"/>
</dbReference>
<comment type="caution">
    <text evidence="6">The sequence shown here is derived from an EMBL/GenBank/DDBJ whole genome shotgun (WGS) entry which is preliminary data.</text>
</comment>
<evidence type="ECO:0000256" key="2">
    <source>
        <dbReference type="ARBA" id="ARBA00023125"/>
    </source>
</evidence>
<dbReference type="PROSITE" id="PS51078">
    <property type="entry name" value="ICLR_ED"/>
    <property type="match status" value="1"/>
</dbReference>
<dbReference type="PANTHER" id="PTHR30136">
    <property type="entry name" value="HELIX-TURN-HELIX TRANSCRIPTIONAL REGULATOR, ICLR FAMILY"/>
    <property type="match status" value="1"/>
</dbReference>
<dbReference type="InterPro" id="IPR050707">
    <property type="entry name" value="HTH_MetabolicPath_Reg"/>
</dbReference>
<dbReference type="EMBL" id="JAXAVW010000023">
    <property type="protein sequence ID" value="MDX8033880.1"/>
    <property type="molecule type" value="Genomic_DNA"/>
</dbReference>
<accession>A0ABU4T6Y7</accession>
<dbReference type="SUPFAM" id="SSF46785">
    <property type="entry name" value="Winged helix' DNA-binding domain"/>
    <property type="match status" value="1"/>
</dbReference>
<dbReference type="PANTHER" id="PTHR30136:SF35">
    <property type="entry name" value="HTH-TYPE TRANSCRIPTIONAL REGULATOR RV1719"/>
    <property type="match status" value="1"/>
</dbReference>
<dbReference type="InterPro" id="IPR036390">
    <property type="entry name" value="WH_DNA-bd_sf"/>
</dbReference>
<feature type="domain" description="HTH iclR-type" evidence="4">
    <location>
        <begin position="3"/>
        <end position="60"/>
    </location>
</feature>
<dbReference type="InterPro" id="IPR014757">
    <property type="entry name" value="Tscrpt_reg_IclR_C"/>
</dbReference>
<dbReference type="InterPro" id="IPR005471">
    <property type="entry name" value="Tscrpt_reg_IclR_N"/>
</dbReference>
<keyword evidence="3" id="KW-0804">Transcription</keyword>
<evidence type="ECO:0000259" key="5">
    <source>
        <dbReference type="PROSITE" id="PS51078"/>
    </source>
</evidence>
<dbReference type="RefSeq" id="WP_319968902.1">
    <property type="nucleotide sequence ID" value="NZ_JAXAVW010000023.1"/>
</dbReference>
<dbReference type="Gene3D" id="3.30.450.40">
    <property type="match status" value="1"/>
</dbReference>
<dbReference type="SMART" id="SM00346">
    <property type="entry name" value="HTH_ICLR"/>
    <property type="match status" value="1"/>
</dbReference>
<name>A0ABU4T6Y7_9PSEU</name>
<dbReference type="Pfam" id="PF09339">
    <property type="entry name" value="HTH_IclR"/>
    <property type="match status" value="1"/>
</dbReference>
<organism evidence="6 7">
    <name type="scientific">Lentzea miocenica</name>
    <dbReference type="NCBI Taxonomy" id="3095431"/>
    <lineage>
        <taxon>Bacteria</taxon>
        <taxon>Bacillati</taxon>
        <taxon>Actinomycetota</taxon>
        <taxon>Actinomycetes</taxon>
        <taxon>Pseudonocardiales</taxon>
        <taxon>Pseudonocardiaceae</taxon>
        <taxon>Lentzea</taxon>
    </lineage>
</organism>
<evidence type="ECO:0000313" key="7">
    <source>
        <dbReference type="Proteomes" id="UP001285521"/>
    </source>
</evidence>
<evidence type="ECO:0000256" key="1">
    <source>
        <dbReference type="ARBA" id="ARBA00023015"/>
    </source>
</evidence>
<sequence>MTDTAVEKTLAVLEALADHTRITDIARVTGLPKSTVHRLLQTMVDRGFATLSSDGYLTGPRVLALAGKVLRPLDTVERARPFLRALQESTGCTVHLAVLFGDELVYVDKIEANKPYRMASRLGMSLPAHGTAIGKAVLASLPPSELDGYITRAGLPGRTPRTITSSSRLKSQLSRVRRSRFALDDEENEVGVRCVGAAIKDHTGTVIGGLSASSLAMEHSLQELIALGPRVLRAADEVSAALGWVF</sequence>
<gene>
    <name evidence="6" type="ORF">SK803_26970</name>
</gene>
<protein>
    <submittedName>
        <fullName evidence="6">IclR family transcriptional regulator</fullName>
    </submittedName>
</protein>
<dbReference type="InterPro" id="IPR029016">
    <property type="entry name" value="GAF-like_dom_sf"/>
</dbReference>
<evidence type="ECO:0000259" key="4">
    <source>
        <dbReference type="PROSITE" id="PS51077"/>
    </source>
</evidence>
<reference evidence="6 7" key="2">
    <citation type="submission" date="2023-11" db="EMBL/GenBank/DDBJ databases">
        <authorList>
            <person name="Lara A.C."/>
            <person name="Chronakova A."/>
        </authorList>
    </citation>
    <scope>NUCLEOTIDE SEQUENCE [LARGE SCALE GENOMIC DNA]</scope>
    <source>
        <strain evidence="6 7">BCCO 10_0856</strain>
    </source>
</reference>
<dbReference type="Pfam" id="PF01614">
    <property type="entry name" value="IclR_C"/>
    <property type="match status" value="1"/>
</dbReference>
<feature type="domain" description="IclR-ED" evidence="5">
    <location>
        <begin position="61"/>
        <end position="244"/>
    </location>
</feature>
<evidence type="ECO:0000313" key="6">
    <source>
        <dbReference type="EMBL" id="MDX8033880.1"/>
    </source>
</evidence>
<dbReference type="InterPro" id="IPR036388">
    <property type="entry name" value="WH-like_DNA-bd_sf"/>
</dbReference>
<keyword evidence="2" id="KW-0238">DNA-binding</keyword>
<dbReference type="Gene3D" id="1.10.10.10">
    <property type="entry name" value="Winged helix-like DNA-binding domain superfamily/Winged helix DNA-binding domain"/>
    <property type="match status" value="1"/>
</dbReference>
<keyword evidence="7" id="KW-1185">Reference proteome</keyword>